<reference evidence="1 2" key="1">
    <citation type="journal article" date="2019" name="Sci. Rep.">
        <title>Differences in resource use lead to coexistence of seed-transmitted microbial populations.</title>
        <authorList>
            <person name="Torres-Cortes G."/>
            <person name="Garcia B.J."/>
            <person name="Compant S."/>
            <person name="Rezki S."/>
            <person name="Jones P."/>
            <person name="Preveaux A."/>
            <person name="Briand M."/>
            <person name="Roulet A."/>
            <person name="Bouchez O."/>
            <person name="Jacobson D."/>
            <person name="Barret M."/>
        </authorList>
    </citation>
    <scope>NUCLEOTIDE SEQUENCE [LARGE SCALE GENOMIC DNA]</scope>
    <source>
        <strain evidence="1 2">CFBP13530</strain>
    </source>
</reference>
<dbReference type="EMBL" id="QGAL01000009">
    <property type="protein sequence ID" value="TKK15439.1"/>
    <property type="molecule type" value="Genomic_DNA"/>
</dbReference>
<dbReference type="AlphaFoldDB" id="A0AB38P031"/>
<sequence length="116" mass="13218">MLSQRPAMRPIAWMGSAYDDLLGFPEEIRRDAGYQLHRLQSGLEAADWKPMSEIGKGVAEIRLRGNTGAFRILYLARFDDTVYVLHCFNKKTQRTSGQDKQIAKVRLHAVLDARRG</sequence>
<dbReference type="RefSeq" id="WP_137273379.1">
    <property type="nucleotide sequence ID" value="NZ_LR881936.1"/>
</dbReference>
<dbReference type="Pfam" id="PF05973">
    <property type="entry name" value="Gp49"/>
    <property type="match status" value="1"/>
</dbReference>
<dbReference type="Proteomes" id="UP000306327">
    <property type="component" value="Unassembled WGS sequence"/>
</dbReference>
<evidence type="ECO:0000313" key="1">
    <source>
        <dbReference type="EMBL" id="TKK15439.1"/>
    </source>
</evidence>
<dbReference type="InterPro" id="IPR009241">
    <property type="entry name" value="HigB-like"/>
</dbReference>
<evidence type="ECO:0000313" key="2">
    <source>
        <dbReference type="Proteomes" id="UP000306327"/>
    </source>
</evidence>
<name>A0AB38P031_9ENTR</name>
<proteinExistence type="predicted"/>
<protein>
    <submittedName>
        <fullName evidence="1">Cytoplasmic protein</fullName>
    </submittedName>
</protein>
<organism evidence="1 2">
    <name type="scientific">Enterobacter cancerogenus</name>
    <dbReference type="NCBI Taxonomy" id="69218"/>
    <lineage>
        <taxon>Bacteria</taxon>
        <taxon>Pseudomonadati</taxon>
        <taxon>Pseudomonadota</taxon>
        <taxon>Gammaproteobacteria</taxon>
        <taxon>Enterobacterales</taxon>
        <taxon>Enterobacteriaceae</taxon>
        <taxon>Enterobacter</taxon>
        <taxon>Enterobacter cloacae complex</taxon>
    </lineage>
</organism>
<comment type="caution">
    <text evidence="1">The sequence shown here is derived from an EMBL/GenBank/DDBJ whole genome shotgun (WGS) entry which is preliminary data.</text>
</comment>
<accession>A0AB38P031</accession>
<gene>
    <name evidence="1" type="ORF">EcCFBP13530_21140</name>
</gene>